<dbReference type="InterPro" id="IPR052713">
    <property type="entry name" value="FeoA"/>
</dbReference>
<sequence length="75" mass="8426">MMRLSETRPGTVFTVEKVLLGGEIGKRLADMGFTQGARGQYVRGAFLRGPLQVRIRGYDLLIRRCEAKLIEISTQ</sequence>
<gene>
    <name evidence="3" type="ORF">SDC9_05389</name>
</gene>
<dbReference type="InterPro" id="IPR038157">
    <property type="entry name" value="FeoA_core_dom"/>
</dbReference>
<dbReference type="InterPro" id="IPR007167">
    <property type="entry name" value="Fe-transptr_FeoA-like"/>
</dbReference>
<dbReference type="PANTHER" id="PTHR42954">
    <property type="entry name" value="FE(2+) TRANSPORT PROTEIN A"/>
    <property type="match status" value="1"/>
</dbReference>
<dbReference type="PANTHER" id="PTHR42954:SF2">
    <property type="entry name" value="FE(2+) TRANSPORT PROTEIN A"/>
    <property type="match status" value="1"/>
</dbReference>
<keyword evidence="1" id="KW-0408">Iron</keyword>
<dbReference type="InterPro" id="IPR008988">
    <property type="entry name" value="Transcriptional_repressor_C"/>
</dbReference>
<protein>
    <recommendedName>
        <fullName evidence="2">Ferrous iron transporter FeoA-like domain-containing protein</fullName>
    </recommendedName>
</protein>
<dbReference type="AlphaFoldDB" id="A0A644SYY0"/>
<name>A0A644SYY0_9ZZZZ</name>
<dbReference type="GO" id="GO:0046914">
    <property type="term" value="F:transition metal ion binding"/>
    <property type="evidence" value="ECO:0007669"/>
    <property type="project" value="InterPro"/>
</dbReference>
<evidence type="ECO:0000256" key="1">
    <source>
        <dbReference type="ARBA" id="ARBA00023004"/>
    </source>
</evidence>
<proteinExistence type="predicted"/>
<dbReference type="SMART" id="SM00899">
    <property type="entry name" value="FeoA"/>
    <property type="match status" value="1"/>
</dbReference>
<feature type="domain" description="Ferrous iron transporter FeoA-like" evidence="2">
    <location>
        <begin position="2"/>
        <end position="74"/>
    </location>
</feature>
<evidence type="ECO:0000259" key="2">
    <source>
        <dbReference type="SMART" id="SM00899"/>
    </source>
</evidence>
<reference evidence="3" key="1">
    <citation type="submission" date="2019-08" db="EMBL/GenBank/DDBJ databases">
        <authorList>
            <person name="Kucharzyk K."/>
            <person name="Murdoch R.W."/>
            <person name="Higgins S."/>
            <person name="Loffler F."/>
        </authorList>
    </citation>
    <scope>NUCLEOTIDE SEQUENCE</scope>
</reference>
<dbReference type="EMBL" id="VSSQ01000010">
    <property type="protein sequence ID" value="MPL59833.1"/>
    <property type="molecule type" value="Genomic_DNA"/>
</dbReference>
<organism evidence="3">
    <name type="scientific">bioreactor metagenome</name>
    <dbReference type="NCBI Taxonomy" id="1076179"/>
    <lineage>
        <taxon>unclassified sequences</taxon>
        <taxon>metagenomes</taxon>
        <taxon>ecological metagenomes</taxon>
    </lineage>
</organism>
<dbReference type="Gene3D" id="2.30.30.90">
    <property type="match status" value="1"/>
</dbReference>
<dbReference type="Pfam" id="PF04023">
    <property type="entry name" value="FeoA"/>
    <property type="match status" value="1"/>
</dbReference>
<dbReference type="SUPFAM" id="SSF50037">
    <property type="entry name" value="C-terminal domain of transcriptional repressors"/>
    <property type="match status" value="1"/>
</dbReference>
<comment type="caution">
    <text evidence="3">The sequence shown here is derived from an EMBL/GenBank/DDBJ whole genome shotgun (WGS) entry which is preliminary data.</text>
</comment>
<evidence type="ECO:0000313" key="3">
    <source>
        <dbReference type="EMBL" id="MPL59833.1"/>
    </source>
</evidence>
<accession>A0A644SYY0</accession>